<keyword evidence="4" id="KW-0808">Transferase</keyword>
<evidence type="ECO:0000256" key="2">
    <source>
        <dbReference type="PROSITE-ProRule" id="PRU00169"/>
    </source>
</evidence>
<evidence type="ECO:0000256" key="1">
    <source>
        <dbReference type="ARBA" id="ARBA00022553"/>
    </source>
</evidence>
<name>A0A1D8AWP8_9BACT</name>
<dbReference type="Pfam" id="PF00072">
    <property type="entry name" value="Response_reg"/>
    <property type="match status" value="1"/>
</dbReference>
<dbReference type="PANTHER" id="PTHR44591:SF3">
    <property type="entry name" value="RESPONSE REGULATORY DOMAIN-CONTAINING PROTEIN"/>
    <property type="match status" value="1"/>
</dbReference>
<dbReference type="SUPFAM" id="SSF52172">
    <property type="entry name" value="CheY-like"/>
    <property type="match status" value="1"/>
</dbReference>
<dbReference type="InterPro" id="IPR050595">
    <property type="entry name" value="Bact_response_regulator"/>
</dbReference>
<dbReference type="Proteomes" id="UP000095228">
    <property type="component" value="Chromosome"/>
</dbReference>
<dbReference type="EMBL" id="CP016094">
    <property type="protein sequence ID" value="AOS45315.1"/>
    <property type="molecule type" value="Genomic_DNA"/>
</dbReference>
<dbReference type="RefSeq" id="WP_069962480.1">
    <property type="nucleotide sequence ID" value="NZ_CP016094.1"/>
</dbReference>
<dbReference type="PANTHER" id="PTHR44591">
    <property type="entry name" value="STRESS RESPONSE REGULATOR PROTEIN 1"/>
    <property type="match status" value="1"/>
</dbReference>
<protein>
    <submittedName>
        <fullName evidence="4">Sporulation initiation phosphotransferase F</fullName>
        <ecNumber evidence="4">2.7.-.-</ecNumber>
    </submittedName>
</protein>
<keyword evidence="5" id="KW-1185">Reference proteome</keyword>
<dbReference type="SMART" id="SM00448">
    <property type="entry name" value="REC"/>
    <property type="match status" value="1"/>
</dbReference>
<dbReference type="InterPro" id="IPR011006">
    <property type="entry name" value="CheY-like_superfamily"/>
</dbReference>
<dbReference type="EC" id="2.7.-.-" evidence="4"/>
<sequence length="128" mass="14083">MPRPLILTIDDSKALRLFIAKALANFQCDTDEASNGFNAFFAIERARPDLILLDVLMPVMEGWETLRRLKAAPELADIPVIMLTSPADRPLIAELLTMGAAGTVMKPFNEAALLEAIKPVLKLKPAKR</sequence>
<accession>A0A1D8AWP8</accession>
<feature type="modified residue" description="4-aspartylphosphate" evidence="2">
    <location>
        <position position="54"/>
    </location>
</feature>
<dbReference type="GO" id="GO:0000160">
    <property type="term" value="P:phosphorelay signal transduction system"/>
    <property type="evidence" value="ECO:0007669"/>
    <property type="project" value="InterPro"/>
</dbReference>
<proteinExistence type="predicted"/>
<dbReference type="STRING" id="1838286.Verru16b_02395"/>
<keyword evidence="1 2" id="KW-0597">Phosphoprotein</keyword>
<gene>
    <name evidence="4" type="primary">spo0F</name>
    <name evidence="4" type="ORF">Verru16b_02395</name>
</gene>
<dbReference type="InterPro" id="IPR001789">
    <property type="entry name" value="Sig_transdc_resp-reg_receiver"/>
</dbReference>
<organism evidence="4 5">
    <name type="scientific">Lacunisphaera limnophila</name>
    <dbReference type="NCBI Taxonomy" id="1838286"/>
    <lineage>
        <taxon>Bacteria</taxon>
        <taxon>Pseudomonadati</taxon>
        <taxon>Verrucomicrobiota</taxon>
        <taxon>Opitutia</taxon>
        <taxon>Opitutales</taxon>
        <taxon>Opitutaceae</taxon>
        <taxon>Lacunisphaera</taxon>
    </lineage>
</organism>
<dbReference type="KEGG" id="obg:Verru16b_02395"/>
<dbReference type="Gene3D" id="3.40.50.2300">
    <property type="match status" value="1"/>
</dbReference>
<evidence type="ECO:0000259" key="3">
    <source>
        <dbReference type="PROSITE" id="PS50110"/>
    </source>
</evidence>
<dbReference type="AlphaFoldDB" id="A0A1D8AWP8"/>
<dbReference type="OrthoDB" id="9790669at2"/>
<feature type="domain" description="Response regulatory" evidence="3">
    <location>
        <begin position="5"/>
        <end position="121"/>
    </location>
</feature>
<reference evidence="4 5" key="1">
    <citation type="submission" date="2016-06" db="EMBL/GenBank/DDBJ databases">
        <title>Three novel species with peptidoglycan cell walls form the new genus Lacunisphaera gen. nov. in the family Opitutaceae of the verrucomicrobial subdivision 4.</title>
        <authorList>
            <person name="Rast P."/>
            <person name="Gloeckner I."/>
            <person name="Jogler M."/>
            <person name="Boedeker C."/>
            <person name="Jeske O."/>
            <person name="Wiegand S."/>
            <person name="Reinhardt R."/>
            <person name="Schumann P."/>
            <person name="Rohde M."/>
            <person name="Spring S."/>
            <person name="Gloeckner F.O."/>
            <person name="Jogler C."/>
        </authorList>
    </citation>
    <scope>NUCLEOTIDE SEQUENCE [LARGE SCALE GENOMIC DNA]</scope>
    <source>
        <strain evidence="4 5">IG16b</strain>
    </source>
</reference>
<evidence type="ECO:0000313" key="4">
    <source>
        <dbReference type="EMBL" id="AOS45315.1"/>
    </source>
</evidence>
<dbReference type="GO" id="GO:0016740">
    <property type="term" value="F:transferase activity"/>
    <property type="evidence" value="ECO:0007669"/>
    <property type="project" value="UniProtKB-KW"/>
</dbReference>
<dbReference type="PROSITE" id="PS50110">
    <property type="entry name" value="RESPONSE_REGULATORY"/>
    <property type="match status" value="1"/>
</dbReference>
<evidence type="ECO:0000313" key="5">
    <source>
        <dbReference type="Proteomes" id="UP000095228"/>
    </source>
</evidence>